<proteinExistence type="predicted"/>
<dbReference type="Proteomes" id="UP000075321">
    <property type="component" value="Unassembled WGS sequence"/>
</dbReference>
<keyword evidence="2" id="KW-1185">Reference proteome</keyword>
<gene>
    <name evidence="1" type="ORF">HAPAU_05690</name>
</gene>
<organism evidence="1 2">
    <name type="scientific">Halalkalicoccus paucihalophilus</name>
    <dbReference type="NCBI Taxonomy" id="1008153"/>
    <lineage>
        <taxon>Archaea</taxon>
        <taxon>Methanobacteriati</taxon>
        <taxon>Methanobacteriota</taxon>
        <taxon>Stenosarchaea group</taxon>
        <taxon>Halobacteria</taxon>
        <taxon>Halobacteriales</taxon>
        <taxon>Halococcaceae</taxon>
        <taxon>Halalkalicoccus</taxon>
    </lineage>
</organism>
<dbReference type="PATRIC" id="fig|1008153.3.peg.569"/>
<sequence length="130" mass="14863">MDDEGEPSDAELDALHECQLAIEYLNRAYGNLLAFHHGVGHAMDRFAVAERELRALGYDTLADELRDEHLPAGAVDEVWTYELVEAFQSGMLAAATDFEREVRDELADGTPHLHERRQQARWRERAGWEE</sequence>
<name>A0A151AJU6_9EURY</name>
<evidence type="ECO:0000313" key="1">
    <source>
        <dbReference type="EMBL" id="KYH27894.1"/>
    </source>
</evidence>
<dbReference type="AlphaFoldDB" id="A0A151AJU6"/>
<dbReference type="RefSeq" id="WP_066379215.1">
    <property type="nucleotide sequence ID" value="NZ_LTAZ01000001.1"/>
</dbReference>
<reference evidence="1 2" key="1">
    <citation type="submission" date="2016-02" db="EMBL/GenBank/DDBJ databases">
        <title>Genome sequence of Halalkalicoccus paucihalophilus DSM 24557.</title>
        <authorList>
            <person name="Poehlein A."/>
            <person name="Daniel R."/>
        </authorList>
    </citation>
    <scope>NUCLEOTIDE SEQUENCE [LARGE SCALE GENOMIC DNA]</scope>
    <source>
        <strain evidence="1 2">DSM 24557</strain>
    </source>
</reference>
<dbReference type="OrthoDB" id="186005at2157"/>
<dbReference type="EMBL" id="LTAZ01000001">
    <property type="protein sequence ID" value="KYH27894.1"/>
    <property type="molecule type" value="Genomic_DNA"/>
</dbReference>
<protein>
    <submittedName>
        <fullName evidence="1">Uncharacterized protein</fullName>
    </submittedName>
</protein>
<accession>A0A151AJU6</accession>
<evidence type="ECO:0000313" key="2">
    <source>
        <dbReference type="Proteomes" id="UP000075321"/>
    </source>
</evidence>
<comment type="caution">
    <text evidence="1">The sequence shown here is derived from an EMBL/GenBank/DDBJ whole genome shotgun (WGS) entry which is preliminary data.</text>
</comment>